<keyword evidence="6 9" id="KW-0482">Metalloprotease</keyword>
<dbReference type="PANTHER" id="PTHR10942">
    <property type="entry name" value="LEISHMANOLYSIN-LIKE PEPTIDASE"/>
    <property type="match status" value="1"/>
</dbReference>
<keyword evidence="3 9" id="KW-0479">Metal-binding</keyword>
<organism evidence="12 13">
    <name type="scientific">Schistosoma rodhaini</name>
    <dbReference type="NCBI Taxonomy" id="6188"/>
    <lineage>
        <taxon>Eukaryota</taxon>
        <taxon>Metazoa</taxon>
        <taxon>Spiralia</taxon>
        <taxon>Lophotrochozoa</taxon>
        <taxon>Platyhelminthes</taxon>
        <taxon>Trematoda</taxon>
        <taxon>Digenea</taxon>
        <taxon>Strigeidida</taxon>
        <taxon>Schistosomatoidea</taxon>
        <taxon>Schistosomatidae</taxon>
        <taxon>Schistosoma</taxon>
    </lineage>
</organism>
<accession>A0AA85G0X6</accession>
<dbReference type="GO" id="GO:0046872">
    <property type="term" value="F:metal ion binding"/>
    <property type="evidence" value="ECO:0007669"/>
    <property type="project" value="UniProtKB-KW"/>
</dbReference>
<feature type="active site" evidence="8">
    <location>
        <position position="232"/>
    </location>
</feature>
<feature type="chain" id="PRO_5041514385" description="Leishmanolysin-like peptidase" evidence="10">
    <location>
        <begin position="26"/>
        <end position="591"/>
    </location>
</feature>
<evidence type="ECO:0000256" key="9">
    <source>
        <dbReference type="PIRSR" id="PIRSR601577-2"/>
    </source>
</evidence>
<keyword evidence="5 9" id="KW-0862">Zinc</keyword>
<dbReference type="GO" id="GO:0016020">
    <property type="term" value="C:membrane"/>
    <property type="evidence" value="ECO:0007669"/>
    <property type="project" value="InterPro"/>
</dbReference>
<dbReference type="Pfam" id="PF01457">
    <property type="entry name" value="Peptidase_M8"/>
    <property type="match status" value="2"/>
</dbReference>
<evidence type="ECO:0000313" key="13">
    <source>
        <dbReference type="WBParaSite" id="SRDH1_70930.1"/>
    </source>
</evidence>
<dbReference type="Proteomes" id="UP000050792">
    <property type="component" value="Unassembled WGS sequence"/>
</dbReference>
<reference evidence="12" key="1">
    <citation type="submission" date="2022-06" db="EMBL/GenBank/DDBJ databases">
        <authorList>
            <person name="Berger JAMES D."/>
            <person name="Berger JAMES D."/>
        </authorList>
    </citation>
    <scope>NUCLEOTIDE SEQUENCE [LARGE SCALE GENOMIC DNA]</scope>
</reference>
<feature type="binding site" evidence="9">
    <location>
        <position position="235"/>
    </location>
    <ligand>
        <name>Zn(2+)</name>
        <dbReference type="ChEBI" id="CHEBI:29105"/>
        <note>catalytic</note>
    </ligand>
</feature>
<keyword evidence="2 10" id="KW-0645">Protease</keyword>
<proteinExistence type="inferred from homology"/>
<dbReference type="SUPFAM" id="SSF55486">
    <property type="entry name" value="Metalloproteases ('zincins'), catalytic domain"/>
    <property type="match status" value="1"/>
</dbReference>
<dbReference type="EC" id="3.4.24.-" evidence="10"/>
<keyword evidence="4 10" id="KW-0378">Hydrolase</keyword>
<evidence type="ECO:0000256" key="6">
    <source>
        <dbReference type="ARBA" id="ARBA00023049"/>
    </source>
</evidence>
<dbReference type="Gene3D" id="3.90.132.10">
    <property type="entry name" value="Leishmanolysin , domain 2"/>
    <property type="match status" value="1"/>
</dbReference>
<feature type="compositionally biased region" description="Basic and acidic residues" evidence="11">
    <location>
        <begin position="248"/>
        <end position="262"/>
    </location>
</feature>
<evidence type="ECO:0000256" key="7">
    <source>
        <dbReference type="ARBA" id="ARBA00039717"/>
    </source>
</evidence>
<dbReference type="WBParaSite" id="SRDH1_70930.1">
    <property type="protein sequence ID" value="SRDH1_70930.1"/>
    <property type="gene ID" value="SRDH1_70930"/>
</dbReference>
<feature type="binding site" evidence="9">
    <location>
        <position position="231"/>
    </location>
    <ligand>
        <name>Zn(2+)</name>
        <dbReference type="ChEBI" id="CHEBI:29105"/>
        <note>catalytic</note>
    </ligand>
</feature>
<evidence type="ECO:0000256" key="8">
    <source>
        <dbReference type="PIRSR" id="PIRSR601577-1"/>
    </source>
</evidence>
<comment type="cofactor">
    <cofactor evidence="9 10">
        <name>Zn(2+)</name>
        <dbReference type="ChEBI" id="CHEBI:29105"/>
    </cofactor>
    <text evidence="9 10">Binds 1 zinc ion per subunit.</text>
</comment>
<dbReference type="GO" id="GO:0005737">
    <property type="term" value="C:cytoplasm"/>
    <property type="evidence" value="ECO:0007669"/>
    <property type="project" value="TreeGrafter"/>
</dbReference>
<dbReference type="GO" id="GO:0007155">
    <property type="term" value="P:cell adhesion"/>
    <property type="evidence" value="ECO:0007669"/>
    <property type="project" value="InterPro"/>
</dbReference>
<evidence type="ECO:0000256" key="10">
    <source>
        <dbReference type="RuleBase" id="RU366077"/>
    </source>
</evidence>
<feature type="region of interest" description="Disordered" evidence="11">
    <location>
        <begin position="248"/>
        <end position="275"/>
    </location>
</feature>
<evidence type="ECO:0000256" key="4">
    <source>
        <dbReference type="ARBA" id="ARBA00022801"/>
    </source>
</evidence>
<sequence length="591" mass="66444">MEMIPCSRNLLLLLCFIILIGFTYTEYICQIMPNISMNFGILGEPIDKRQYGGNRLKFIVIYRESIQRHNLFGQFKSEIVEKALNFWERTLSVRRPPNRKLLIDRGCVEPVFYTDGRTGKKFCKSQCKQKALCYDHPVPDQYASGCAMGNGGGDIRDVYQDGPGFAPNEYVLFVESENKQGCLSGATLAYAGPCEMHPTTDRPIMGSINFCPQKMEIQEPAKTMLIGTAIHELGHALGFVKSNFALMRDPEGNPRTPRDPKSGRPPLNNERQYSASENTVRIINRPWVTAAGTFSKPFMSFVTPVLLEEARKHFNCPNLDGLDIENEGGQGTIGTHFEKRVVGDETMAGVTGVKSVLSRLTLAFFTDSGWWDVDYSLAEPWYYGKNLGCSFVMESCYAYMMRMKQAGKSTEPYCDEPDTLKCYHQKAFGICAVGRFTQRLPPTEQYFNDPTQGGTSVLNDRCPLIQPMRSFFNEPLVTYCDHQLNIPVAQRGNMFAQDFGNNSMCIIHKGAWRAEMNGKATNDPRVKATCHQYSCSGGLQVIINGKPFQCNSGVAKIQTKQIQGEIICPNPNIACRIALHHSRCIYDKQYL</sequence>
<evidence type="ECO:0000256" key="1">
    <source>
        <dbReference type="ARBA" id="ARBA00005860"/>
    </source>
</evidence>
<evidence type="ECO:0000256" key="3">
    <source>
        <dbReference type="ARBA" id="ARBA00022723"/>
    </source>
</evidence>
<dbReference type="Gene3D" id="3.10.170.20">
    <property type="match status" value="1"/>
</dbReference>
<comment type="similarity">
    <text evidence="1 10">Belongs to the peptidase M8 family.</text>
</comment>
<protein>
    <recommendedName>
        <fullName evidence="7 10">Leishmanolysin-like peptidase</fullName>
        <ecNumber evidence="10">3.4.24.-</ecNumber>
    </recommendedName>
</protein>
<dbReference type="InterPro" id="IPR001577">
    <property type="entry name" value="Peptidase_M8"/>
</dbReference>
<evidence type="ECO:0000256" key="2">
    <source>
        <dbReference type="ARBA" id="ARBA00022670"/>
    </source>
</evidence>
<dbReference type="GO" id="GO:0004222">
    <property type="term" value="F:metalloendopeptidase activity"/>
    <property type="evidence" value="ECO:0007669"/>
    <property type="project" value="UniProtKB-UniRule"/>
</dbReference>
<dbReference type="GO" id="GO:0006508">
    <property type="term" value="P:proteolysis"/>
    <property type="evidence" value="ECO:0007669"/>
    <property type="project" value="UniProtKB-KW"/>
</dbReference>
<keyword evidence="10" id="KW-0732">Signal</keyword>
<keyword evidence="12" id="KW-1185">Reference proteome</keyword>
<evidence type="ECO:0000313" key="12">
    <source>
        <dbReference type="Proteomes" id="UP000050792"/>
    </source>
</evidence>
<feature type="binding site" evidence="9">
    <location>
        <position position="336"/>
    </location>
    <ligand>
        <name>Zn(2+)</name>
        <dbReference type="ChEBI" id="CHEBI:29105"/>
        <note>catalytic</note>
    </ligand>
</feature>
<dbReference type="PANTHER" id="PTHR10942:SF0">
    <property type="entry name" value="LEISHMANOLYSIN-LIKE PEPTIDASE"/>
    <property type="match status" value="1"/>
</dbReference>
<evidence type="ECO:0000256" key="11">
    <source>
        <dbReference type="SAM" id="MobiDB-lite"/>
    </source>
</evidence>
<feature type="signal peptide" evidence="10">
    <location>
        <begin position="1"/>
        <end position="25"/>
    </location>
</feature>
<dbReference type="Gene3D" id="2.10.55.10">
    <property type="entry name" value="Leishmanolysin domain 3"/>
    <property type="match status" value="1"/>
</dbReference>
<dbReference type="FunFam" id="3.90.132.10:FF:000001">
    <property type="entry name" value="leishmanolysin-like peptidase isoform X2"/>
    <property type="match status" value="1"/>
</dbReference>
<dbReference type="AlphaFoldDB" id="A0AA85G0X6"/>
<evidence type="ECO:0000256" key="5">
    <source>
        <dbReference type="ARBA" id="ARBA00022833"/>
    </source>
</evidence>
<reference evidence="13" key="2">
    <citation type="submission" date="2023-11" db="UniProtKB">
        <authorList>
            <consortium name="WormBaseParasite"/>
        </authorList>
    </citation>
    <scope>IDENTIFICATION</scope>
</reference>
<name>A0AA85G0X6_9TREM</name>